<keyword evidence="3" id="KW-0472">Membrane</keyword>
<evidence type="ECO:0000259" key="4">
    <source>
        <dbReference type="Pfam" id="PF26255"/>
    </source>
</evidence>
<accession>A0AAF0P7J4</accession>
<dbReference type="AlphaFoldDB" id="A0AAF0P7J4"/>
<proteinExistence type="predicted"/>
<feature type="region of interest" description="Disordered" evidence="2">
    <location>
        <begin position="384"/>
        <end position="413"/>
    </location>
</feature>
<protein>
    <recommendedName>
        <fullName evidence="4">Envelope protein N-terminal domain-containing protein</fullName>
    </recommendedName>
</protein>
<keyword evidence="6" id="KW-1185">Reference proteome</keyword>
<feature type="compositionally biased region" description="Low complexity" evidence="2">
    <location>
        <begin position="400"/>
        <end position="410"/>
    </location>
</feature>
<evidence type="ECO:0000313" key="5">
    <source>
        <dbReference type="EMBL" id="WMT06397.1"/>
    </source>
</evidence>
<dbReference type="InterPro" id="IPR058677">
    <property type="entry name" value="ORF4_N"/>
</dbReference>
<name>A0AAF0P7J4_9EURY</name>
<sequence>MSAHRPIAHRAFTVLLAFLLVGSAVAPIGATQPAAAQSSPTLPSGCTTADFLSFSGGVGSCPTSFLNQEINDLQDANDIYNYGLNGMAGTEAAFTFFDNYLNDTRSPARMRMQVAVSQAYQNGSSEIKATSDARAAVTEYYTVKEENLLRTYNTSLHLADGMVQRTETSGFDPKNTTRLVGSSSEGYSYSFTGSFRIVGSTTVELGDNSTTVQMPVMETTLGSIGTHSSYGKVNVTSTARFTLLNATDAHTLQFEDTDGSETGSFDMSFTQINLRHAVDPATYPKHVYLDVSKFENRRSTITDQRDEMLNYSESFVSNTWSAYEEGRINANDVVSRLTQLEGFSQDAVGENATMDDVVVALSSMGLATPDLNSTGYMSVEFTPEAGSNPDPITQEGMLLSSSSPESGSWSANTTYTPSEIENSTPLMMATDTGEQYTINASENVTLYEIVDTDGDNVENTTTDELPENYDTVDTAQLISDLNTSLQRIEELEQQKQESEEQEGGIGLPSIGLPEAGGAFVGLVVIGVAVLAVIGIVTRGGRP</sequence>
<dbReference type="Proteomes" id="UP001224926">
    <property type="component" value="Chromosome"/>
</dbReference>
<gene>
    <name evidence="5" type="ORF">NP511_13490</name>
</gene>
<keyword evidence="3" id="KW-1133">Transmembrane helix</keyword>
<dbReference type="EMBL" id="CP101873">
    <property type="protein sequence ID" value="WMT06397.1"/>
    <property type="molecule type" value="Genomic_DNA"/>
</dbReference>
<feature type="coiled-coil region" evidence="1">
    <location>
        <begin position="474"/>
        <end position="501"/>
    </location>
</feature>
<organism evidence="5 6">
    <name type="scientific">Natrinema thermotolerans</name>
    <dbReference type="NCBI Taxonomy" id="121872"/>
    <lineage>
        <taxon>Archaea</taxon>
        <taxon>Methanobacteriati</taxon>
        <taxon>Methanobacteriota</taxon>
        <taxon>Stenosarchaea group</taxon>
        <taxon>Halobacteria</taxon>
        <taxon>Halobacteriales</taxon>
        <taxon>Natrialbaceae</taxon>
        <taxon>Natrinema</taxon>
    </lineage>
</organism>
<reference evidence="5 6" key="1">
    <citation type="submission" date="2022-07" db="EMBL/GenBank/DDBJ databases">
        <title>Two temperate virus in Haloterrigena jeotgali A29.</title>
        <authorList>
            <person name="Deng X."/>
        </authorList>
    </citation>
    <scope>NUCLEOTIDE SEQUENCE [LARGE SCALE GENOMIC DNA]</scope>
    <source>
        <strain evidence="5 6">A29</strain>
    </source>
</reference>
<evidence type="ECO:0000256" key="3">
    <source>
        <dbReference type="SAM" id="Phobius"/>
    </source>
</evidence>
<evidence type="ECO:0000313" key="6">
    <source>
        <dbReference type="Proteomes" id="UP001224926"/>
    </source>
</evidence>
<dbReference type="Pfam" id="PF26255">
    <property type="entry name" value="Viral_env_HRPV"/>
    <property type="match status" value="1"/>
</dbReference>
<dbReference type="GeneID" id="84214973"/>
<dbReference type="GeneID" id="39862641"/>
<dbReference type="RefSeq" id="WP_049965910.1">
    <property type="nucleotide sequence ID" value="NZ_CP101873.1"/>
</dbReference>
<evidence type="ECO:0000256" key="1">
    <source>
        <dbReference type="SAM" id="Coils"/>
    </source>
</evidence>
<evidence type="ECO:0000256" key="2">
    <source>
        <dbReference type="SAM" id="MobiDB-lite"/>
    </source>
</evidence>
<feature type="transmembrane region" description="Helical" evidence="3">
    <location>
        <begin position="515"/>
        <end position="536"/>
    </location>
</feature>
<keyword evidence="1" id="KW-0175">Coiled coil</keyword>
<keyword evidence="3" id="KW-0812">Transmembrane</keyword>
<feature type="domain" description="Envelope protein N-terminal" evidence="4">
    <location>
        <begin position="67"/>
        <end position="365"/>
    </location>
</feature>